<organism evidence="1 2">
    <name type="scientific">Zostera marina</name>
    <name type="common">Eelgrass</name>
    <dbReference type="NCBI Taxonomy" id="29655"/>
    <lineage>
        <taxon>Eukaryota</taxon>
        <taxon>Viridiplantae</taxon>
        <taxon>Streptophyta</taxon>
        <taxon>Embryophyta</taxon>
        <taxon>Tracheophyta</taxon>
        <taxon>Spermatophyta</taxon>
        <taxon>Magnoliopsida</taxon>
        <taxon>Liliopsida</taxon>
        <taxon>Zosteraceae</taxon>
        <taxon>Zostera</taxon>
    </lineage>
</organism>
<keyword evidence="2" id="KW-1185">Reference proteome</keyword>
<dbReference type="Proteomes" id="UP000036987">
    <property type="component" value="Unassembled WGS sequence"/>
</dbReference>
<evidence type="ECO:0000313" key="2">
    <source>
        <dbReference type="Proteomes" id="UP000036987"/>
    </source>
</evidence>
<name>A0A0K9PQR8_ZOSMR</name>
<dbReference type="OrthoDB" id="629467at2759"/>
<reference evidence="2" key="1">
    <citation type="journal article" date="2016" name="Nature">
        <title>The genome of the seagrass Zostera marina reveals angiosperm adaptation to the sea.</title>
        <authorList>
            <person name="Olsen J.L."/>
            <person name="Rouze P."/>
            <person name="Verhelst B."/>
            <person name="Lin Y.-C."/>
            <person name="Bayer T."/>
            <person name="Collen J."/>
            <person name="Dattolo E."/>
            <person name="De Paoli E."/>
            <person name="Dittami S."/>
            <person name="Maumus F."/>
            <person name="Michel G."/>
            <person name="Kersting A."/>
            <person name="Lauritano C."/>
            <person name="Lohaus R."/>
            <person name="Toepel M."/>
            <person name="Tonon T."/>
            <person name="Vanneste K."/>
            <person name="Amirebrahimi M."/>
            <person name="Brakel J."/>
            <person name="Bostroem C."/>
            <person name="Chovatia M."/>
            <person name="Grimwood J."/>
            <person name="Jenkins J.W."/>
            <person name="Jueterbock A."/>
            <person name="Mraz A."/>
            <person name="Stam W.T."/>
            <person name="Tice H."/>
            <person name="Bornberg-Bauer E."/>
            <person name="Green P.J."/>
            <person name="Pearson G.A."/>
            <person name="Procaccini G."/>
            <person name="Duarte C.M."/>
            <person name="Schmutz J."/>
            <person name="Reusch T.B.H."/>
            <person name="Van de Peer Y."/>
        </authorList>
    </citation>
    <scope>NUCLEOTIDE SEQUENCE [LARGE SCALE GENOMIC DNA]</scope>
    <source>
        <strain evidence="2">cv. Finnish</strain>
    </source>
</reference>
<comment type="caution">
    <text evidence="1">The sequence shown here is derived from an EMBL/GenBank/DDBJ whole genome shotgun (WGS) entry which is preliminary data.</text>
</comment>
<protein>
    <submittedName>
        <fullName evidence="1">Uncharacterized protein</fullName>
    </submittedName>
</protein>
<accession>A0A0K9PQR8</accession>
<dbReference type="EMBL" id="LFYR01000727">
    <property type="protein sequence ID" value="KMZ70567.1"/>
    <property type="molecule type" value="Genomic_DNA"/>
</dbReference>
<proteinExistence type="predicted"/>
<evidence type="ECO:0000313" key="1">
    <source>
        <dbReference type="EMBL" id="KMZ70567.1"/>
    </source>
</evidence>
<sequence length="269" mass="30053">MDLNRPDKKYDIFHRVPGCVLLHFALYPPSIFSSSTSTSDPTWLPATLYICVCICELHSDRRSNSAGTLQLPELMGCNPFTALWKNGGQVKKRARRRRRREYYPDDKEEEENGNMQIEHCTGRSVVYHDQKQVMARSVVYRNTIPTVVSTQQVPVLPVLAEEEKCSGGPRVRFALGENSGMSERRLQNGSQAQENISGGLGYGGYGYMTSPLPVPPVSGSSLVEKRDYLGGEYNYYPTPLREGIYRLASDANGLTTLFSEENPNACSIV</sequence>
<dbReference type="AlphaFoldDB" id="A0A0K9PQR8"/>
<gene>
    <name evidence="1" type="ORF">ZOSMA_199G00040</name>
</gene>